<dbReference type="GO" id="GO:0017000">
    <property type="term" value="P:antibiotic biosynthetic process"/>
    <property type="evidence" value="ECO:0007669"/>
    <property type="project" value="UniProtKB-KW"/>
</dbReference>
<accession>A0A1I1C104</accession>
<sequence>MTNLGGSDAVSVPAQSATLAIDEAVRARRRAGHRTLHLGFGEAGLPVAPGLIDVLTAAAQRNSYGPVAGTEEAREAAAGWFTRRDLVTGGEQIIFAPGSKPLLFALLAALDGDVVLPRPAWVSYAAQAALLRRRVLPAPITDAAGGVPDPALLEQALRAATTDGARPGVLVLTIPDNPTGTVAPVEQVRQVCAIAERHGLSIICDEIYAELCHHGSATSAASFLPERTVVTSGLSKSLALGGWRIGYARTPDSEWGRRLRAKLTGIASELWSGLAAPMQAVATHVLGDPAEVVDHVAASARLHARVAAAVYAEFAAAGVRCRPPQAGFYLYPDFAPHAESLAARGITTSPALARTLLDRHGIAVLPGQAFGDSSSALTLRVATSLLYGVTAEERWAALDAAEPVALPWIAEALAYLGEQLRALVDGSVTVYNP</sequence>
<organism evidence="9 10">
    <name type="scientific">Amycolatopsis marina</name>
    <dbReference type="NCBI Taxonomy" id="490629"/>
    <lineage>
        <taxon>Bacteria</taxon>
        <taxon>Bacillati</taxon>
        <taxon>Actinomycetota</taxon>
        <taxon>Actinomycetes</taxon>
        <taxon>Pseudonocardiales</taxon>
        <taxon>Pseudonocardiaceae</taxon>
        <taxon>Amycolatopsis</taxon>
    </lineage>
</organism>
<dbReference type="EC" id="2.6.1.-" evidence="7"/>
<dbReference type="CDD" id="cd00609">
    <property type="entry name" value="AAT_like"/>
    <property type="match status" value="1"/>
</dbReference>
<dbReference type="InterPro" id="IPR004839">
    <property type="entry name" value="Aminotransferase_I/II_large"/>
</dbReference>
<dbReference type="OrthoDB" id="2192472at2"/>
<dbReference type="InterPro" id="IPR015424">
    <property type="entry name" value="PyrdxlP-dep_Trfase"/>
</dbReference>
<evidence type="ECO:0000256" key="5">
    <source>
        <dbReference type="ARBA" id="ARBA00022898"/>
    </source>
</evidence>
<gene>
    <name evidence="9" type="ORF">SAMN05216266_11957</name>
</gene>
<evidence type="ECO:0000256" key="7">
    <source>
        <dbReference type="RuleBase" id="RU000481"/>
    </source>
</evidence>
<dbReference type="InterPro" id="IPR004838">
    <property type="entry name" value="NHTrfase_class1_PyrdxlP-BS"/>
</dbReference>
<dbReference type="Pfam" id="PF00155">
    <property type="entry name" value="Aminotran_1_2"/>
    <property type="match status" value="1"/>
</dbReference>
<keyword evidence="10" id="KW-1185">Reference proteome</keyword>
<dbReference type="RefSeq" id="WP_091676595.1">
    <property type="nucleotide sequence ID" value="NZ_FOKG01000019.1"/>
</dbReference>
<name>A0A1I1C104_9PSEU</name>
<evidence type="ECO:0000259" key="8">
    <source>
        <dbReference type="Pfam" id="PF00155"/>
    </source>
</evidence>
<dbReference type="SUPFAM" id="SSF53383">
    <property type="entry name" value="PLP-dependent transferases"/>
    <property type="match status" value="1"/>
</dbReference>
<dbReference type="Gene3D" id="3.90.1150.10">
    <property type="entry name" value="Aspartate Aminotransferase, domain 1"/>
    <property type="match status" value="1"/>
</dbReference>
<dbReference type="EMBL" id="FOKG01000019">
    <property type="protein sequence ID" value="SFB55802.1"/>
    <property type="molecule type" value="Genomic_DNA"/>
</dbReference>
<dbReference type="InterPro" id="IPR015422">
    <property type="entry name" value="PyrdxlP-dep_Trfase_small"/>
</dbReference>
<reference evidence="10" key="1">
    <citation type="submission" date="2016-10" db="EMBL/GenBank/DDBJ databases">
        <authorList>
            <person name="Varghese N."/>
            <person name="Submissions S."/>
        </authorList>
    </citation>
    <scope>NUCLEOTIDE SEQUENCE [LARGE SCALE GENOMIC DNA]</scope>
    <source>
        <strain evidence="10">CGMCC 4.3568</strain>
    </source>
</reference>
<keyword evidence="6" id="KW-0045">Antibiotic biosynthesis</keyword>
<evidence type="ECO:0000256" key="2">
    <source>
        <dbReference type="ARBA" id="ARBA00007441"/>
    </source>
</evidence>
<evidence type="ECO:0000313" key="10">
    <source>
        <dbReference type="Proteomes" id="UP000243799"/>
    </source>
</evidence>
<evidence type="ECO:0000313" key="9">
    <source>
        <dbReference type="EMBL" id="SFB55802.1"/>
    </source>
</evidence>
<dbReference type="InterPro" id="IPR015421">
    <property type="entry name" value="PyrdxlP-dep_Trfase_major"/>
</dbReference>
<evidence type="ECO:0000256" key="3">
    <source>
        <dbReference type="ARBA" id="ARBA00022576"/>
    </source>
</evidence>
<dbReference type="STRING" id="490629.SAMN05216266_11957"/>
<keyword evidence="3 7" id="KW-0032">Aminotransferase</keyword>
<dbReference type="InterPro" id="IPR050596">
    <property type="entry name" value="AspAT/PAT-like"/>
</dbReference>
<comment type="similarity">
    <text evidence="2 7">Belongs to the class-I pyridoxal-phosphate-dependent aminotransferase family.</text>
</comment>
<keyword evidence="4 7" id="KW-0808">Transferase</keyword>
<dbReference type="GO" id="GO:0008483">
    <property type="term" value="F:transaminase activity"/>
    <property type="evidence" value="ECO:0007669"/>
    <property type="project" value="UniProtKB-KW"/>
</dbReference>
<dbReference type="GO" id="GO:0006520">
    <property type="term" value="P:amino acid metabolic process"/>
    <property type="evidence" value="ECO:0007669"/>
    <property type="project" value="InterPro"/>
</dbReference>
<dbReference type="AlphaFoldDB" id="A0A1I1C104"/>
<comment type="cofactor">
    <cofactor evidence="1 7">
        <name>pyridoxal 5'-phosphate</name>
        <dbReference type="ChEBI" id="CHEBI:597326"/>
    </cofactor>
</comment>
<dbReference type="Proteomes" id="UP000243799">
    <property type="component" value="Unassembled WGS sequence"/>
</dbReference>
<dbReference type="GO" id="GO:0030170">
    <property type="term" value="F:pyridoxal phosphate binding"/>
    <property type="evidence" value="ECO:0007669"/>
    <property type="project" value="InterPro"/>
</dbReference>
<evidence type="ECO:0000256" key="4">
    <source>
        <dbReference type="ARBA" id="ARBA00022679"/>
    </source>
</evidence>
<evidence type="ECO:0000256" key="1">
    <source>
        <dbReference type="ARBA" id="ARBA00001933"/>
    </source>
</evidence>
<feature type="domain" description="Aminotransferase class I/classII large" evidence="8">
    <location>
        <begin position="56"/>
        <end position="372"/>
    </location>
</feature>
<dbReference type="PANTHER" id="PTHR46383">
    <property type="entry name" value="ASPARTATE AMINOTRANSFERASE"/>
    <property type="match status" value="1"/>
</dbReference>
<keyword evidence="5" id="KW-0663">Pyridoxal phosphate</keyword>
<dbReference type="Gene3D" id="3.40.640.10">
    <property type="entry name" value="Type I PLP-dependent aspartate aminotransferase-like (Major domain)"/>
    <property type="match status" value="1"/>
</dbReference>
<protein>
    <recommendedName>
        <fullName evidence="7">Aminotransferase</fullName>
        <ecNumber evidence="7">2.6.1.-</ecNumber>
    </recommendedName>
</protein>
<evidence type="ECO:0000256" key="6">
    <source>
        <dbReference type="ARBA" id="ARBA00023194"/>
    </source>
</evidence>
<proteinExistence type="inferred from homology"/>
<dbReference type="PROSITE" id="PS00105">
    <property type="entry name" value="AA_TRANSFER_CLASS_1"/>
    <property type="match status" value="1"/>
</dbReference>
<dbReference type="PANTHER" id="PTHR46383:SF1">
    <property type="entry name" value="ASPARTATE AMINOTRANSFERASE"/>
    <property type="match status" value="1"/>
</dbReference>